<dbReference type="AlphaFoldDB" id="A0AAI9AGK0"/>
<evidence type="ECO:0000313" key="1">
    <source>
        <dbReference type="EMBL" id="EDM23114.1"/>
    </source>
</evidence>
<comment type="caution">
    <text evidence="1">The sequence shown here is derived from an EMBL/GenBank/DDBJ whole genome shotgun (WGS) entry which is preliminary data.</text>
</comment>
<evidence type="ECO:0000313" key="2">
    <source>
        <dbReference type="Proteomes" id="UP000003288"/>
    </source>
</evidence>
<accession>A0AAI9AGK0</accession>
<proteinExistence type="predicted"/>
<sequence length="36" mass="4269">MKEYLDSFLKGTIYEVNEKKLDPIMIAKNIMMNIPH</sequence>
<dbReference type="Proteomes" id="UP000003288">
    <property type="component" value="Unassembled WGS sequence"/>
</dbReference>
<name>A0AAI9AGK0_9BACT</name>
<dbReference type="EMBL" id="ABCJ01000009">
    <property type="protein sequence ID" value="EDM23114.1"/>
    <property type="molecule type" value="Genomic_DNA"/>
</dbReference>
<organism evidence="1 2">
    <name type="scientific">Caminibacter mediatlanticus TB-2</name>
    <dbReference type="NCBI Taxonomy" id="391592"/>
    <lineage>
        <taxon>Bacteria</taxon>
        <taxon>Pseudomonadati</taxon>
        <taxon>Campylobacterota</taxon>
        <taxon>Epsilonproteobacteria</taxon>
        <taxon>Nautiliales</taxon>
        <taxon>Nautiliaceae</taxon>
        <taxon>Caminibacter</taxon>
    </lineage>
</organism>
<protein>
    <submittedName>
        <fullName evidence="1">Uncharacterized protein</fullName>
    </submittedName>
</protein>
<reference evidence="1 2" key="1">
    <citation type="journal article" date="2011" name="Stand. Genomic Sci.">
        <title>Draft genome sequence of Caminibacter mediatlanticus strain TB-2, an epsilonproteobacterium isolated from a deep-sea hydrothermal vent.</title>
        <authorList>
            <person name="Giovannelli D."/>
            <person name="Ferriera S."/>
            <person name="Johnson J."/>
            <person name="Kravitz S."/>
            <person name="Perez-Rodriguez I."/>
            <person name="Ricci J."/>
            <person name="O'Brien C."/>
            <person name="Voordeckers J.W."/>
            <person name="Bini E."/>
            <person name="Vetriani C."/>
        </authorList>
    </citation>
    <scope>NUCLEOTIDE SEQUENCE [LARGE SCALE GENOMIC DNA]</scope>
    <source>
        <strain evidence="1 2">TB-2</strain>
    </source>
</reference>
<gene>
    <name evidence="1" type="ORF">CMTB2_05762</name>
</gene>